<accession>A0A9Q8USY9</accession>
<dbReference type="KEGG" id="ffu:CLAFUR5_11250"/>
<dbReference type="RefSeq" id="XP_047765662.1">
    <property type="nucleotide sequence ID" value="XM_047910398.1"/>
</dbReference>
<dbReference type="SMART" id="SM00387">
    <property type="entry name" value="HATPase_c"/>
    <property type="match status" value="1"/>
</dbReference>
<dbReference type="PANTHER" id="PTHR43719">
    <property type="entry name" value="TWO-COMPONENT HISTIDINE KINASE"/>
    <property type="match status" value="1"/>
</dbReference>
<reference evidence="6" key="1">
    <citation type="submission" date="2021-12" db="EMBL/GenBank/DDBJ databases">
        <authorList>
            <person name="Zaccaron A."/>
            <person name="Stergiopoulos I."/>
        </authorList>
    </citation>
    <scope>NUCLEOTIDE SEQUENCE</scope>
    <source>
        <strain evidence="6">Race5_Kim</strain>
    </source>
</reference>
<dbReference type="InterPro" id="IPR004358">
    <property type="entry name" value="Sig_transdc_His_kin-like_C"/>
</dbReference>
<gene>
    <name evidence="6" type="ORF">CLAFUR5_11250</name>
</gene>
<evidence type="ECO:0000256" key="2">
    <source>
        <dbReference type="PROSITE-ProRule" id="PRU00169"/>
    </source>
</evidence>
<reference evidence="6" key="2">
    <citation type="journal article" date="2022" name="Microb. Genom.">
        <title>A chromosome-scale genome assembly of the tomato pathogen Cladosporium fulvum reveals a compartmentalized genome architecture and the presence of a dispensable chromosome.</title>
        <authorList>
            <person name="Zaccaron A.Z."/>
            <person name="Chen L.H."/>
            <person name="Samaras A."/>
            <person name="Stergiopoulos I."/>
        </authorList>
    </citation>
    <scope>NUCLEOTIDE SEQUENCE</scope>
    <source>
        <strain evidence="6">Race5_Kim</strain>
    </source>
</reference>
<organism evidence="6 7">
    <name type="scientific">Passalora fulva</name>
    <name type="common">Tomato leaf mold</name>
    <name type="synonym">Cladosporium fulvum</name>
    <dbReference type="NCBI Taxonomy" id="5499"/>
    <lineage>
        <taxon>Eukaryota</taxon>
        <taxon>Fungi</taxon>
        <taxon>Dikarya</taxon>
        <taxon>Ascomycota</taxon>
        <taxon>Pezizomycotina</taxon>
        <taxon>Dothideomycetes</taxon>
        <taxon>Dothideomycetidae</taxon>
        <taxon>Mycosphaerellales</taxon>
        <taxon>Mycosphaerellaceae</taxon>
        <taxon>Fulvia</taxon>
    </lineage>
</organism>
<feature type="region of interest" description="Disordered" evidence="3">
    <location>
        <begin position="408"/>
        <end position="448"/>
    </location>
</feature>
<evidence type="ECO:0000313" key="6">
    <source>
        <dbReference type="EMBL" id="UJO21296.1"/>
    </source>
</evidence>
<dbReference type="AlphaFoldDB" id="A0A9Q8USY9"/>
<keyword evidence="6" id="KW-0418">Kinase</keyword>
<keyword evidence="1 2" id="KW-0597">Phosphoprotein</keyword>
<feature type="domain" description="Histidine kinase" evidence="4">
    <location>
        <begin position="223"/>
        <end position="367"/>
    </location>
</feature>
<feature type="domain" description="Response regulatory" evidence="5">
    <location>
        <begin position="445"/>
        <end position="572"/>
    </location>
</feature>
<dbReference type="PANTHER" id="PTHR43719:SF30">
    <property type="entry name" value="TWO-COMPONENT SYSTEM RESPONSE REGULATOR"/>
    <property type="match status" value="1"/>
</dbReference>
<feature type="modified residue" description="4-aspartylphosphate" evidence="2">
    <location>
        <position position="501"/>
    </location>
</feature>
<dbReference type="InterPro" id="IPR011006">
    <property type="entry name" value="CheY-like_superfamily"/>
</dbReference>
<proteinExistence type="predicted"/>
<dbReference type="SUPFAM" id="SSF52172">
    <property type="entry name" value="CheY-like"/>
    <property type="match status" value="1"/>
</dbReference>
<evidence type="ECO:0000259" key="5">
    <source>
        <dbReference type="PROSITE" id="PS50110"/>
    </source>
</evidence>
<dbReference type="OrthoDB" id="60033at2759"/>
<evidence type="ECO:0000256" key="3">
    <source>
        <dbReference type="SAM" id="MobiDB-lite"/>
    </source>
</evidence>
<dbReference type="Pfam" id="PF00072">
    <property type="entry name" value="Response_reg"/>
    <property type="match status" value="1"/>
</dbReference>
<name>A0A9Q8USY9_PASFU</name>
<dbReference type="InterPro" id="IPR050956">
    <property type="entry name" value="2C_system_His_kinase"/>
</dbReference>
<evidence type="ECO:0000259" key="4">
    <source>
        <dbReference type="PROSITE" id="PS50109"/>
    </source>
</evidence>
<dbReference type="InterPro" id="IPR001789">
    <property type="entry name" value="Sig_transdc_resp-reg_receiver"/>
</dbReference>
<keyword evidence="6" id="KW-0808">Transferase</keyword>
<evidence type="ECO:0000256" key="1">
    <source>
        <dbReference type="ARBA" id="ARBA00022553"/>
    </source>
</evidence>
<sequence>MDDETTTDLPEQLRALLDFLDADHRPSIVLEPRRDAHEAFCKVVGKSQAFQKQARPDDELEDVRQAVQRTLAWKLHVSALHGIELAGKRWQTRIAGGHCIIAVNGLSTMLGEQNGKNARKYLDWTQNAIPNMSPWVQFVRDVDWAATSVGPMHSWPLLLRQPASLLDAWTELKEKKNPIAIEYRLKKPWTSLDRSTGQELSGETWLMATAFPEIEADALSQHPSRLLQVVINLLTNSIKFTQHSEVRNIEICLGASYQRPTGRHHGISFVPPRLSRSSRSPFIELEGADDIYLQVAVYHTGRGLTDDEMKLLFQRFQQASPKTYKQYGGSGLGLFISRELCELQGGQIGVSSGEGKTCFTFFVKAKRWTPESELQPAKANLNNKFTSNAASPMAFGRRGSTVLETATNQLGHGSGDEDPECEKYEPMSATQSTTSKSTTKPAKESTNPVKDNLINQKVMSQQLKRAGCIVHVANHGVECLDFLEKSTFCAAETPLSIILLDLEMPMMDGLTAIRHIRKRQRTGQINGHIPVIAVTANARSEQISQAVDAGMDQVVTKPFRIPELVPQMEALVKELSQVNGG</sequence>
<dbReference type="SMART" id="SM00448">
    <property type="entry name" value="REC"/>
    <property type="match status" value="1"/>
</dbReference>
<dbReference type="InterPro" id="IPR036890">
    <property type="entry name" value="HATPase_C_sf"/>
</dbReference>
<dbReference type="PROSITE" id="PS50109">
    <property type="entry name" value="HIS_KIN"/>
    <property type="match status" value="1"/>
</dbReference>
<dbReference type="GO" id="GO:0000160">
    <property type="term" value="P:phosphorelay signal transduction system"/>
    <property type="evidence" value="ECO:0007669"/>
    <property type="project" value="InterPro"/>
</dbReference>
<dbReference type="Pfam" id="PF02518">
    <property type="entry name" value="HATPase_c"/>
    <property type="match status" value="1"/>
</dbReference>
<dbReference type="InterPro" id="IPR005467">
    <property type="entry name" value="His_kinase_dom"/>
</dbReference>
<dbReference type="GO" id="GO:0016301">
    <property type="term" value="F:kinase activity"/>
    <property type="evidence" value="ECO:0007669"/>
    <property type="project" value="UniProtKB-KW"/>
</dbReference>
<dbReference type="SUPFAM" id="SSF55874">
    <property type="entry name" value="ATPase domain of HSP90 chaperone/DNA topoisomerase II/histidine kinase"/>
    <property type="match status" value="1"/>
</dbReference>
<keyword evidence="7" id="KW-1185">Reference proteome</keyword>
<dbReference type="PRINTS" id="PR00344">
    <property type="entry name" value="BCTRLSENSOR"/>
</dbReference>
<dbReference type="InterPro" id="IPR003594">
    <property type="entry name" value="HATPase_dom"/>
</dbReference>
<dbReference type="Proteomes" id="UP000756132">
    <property type="component" value="Chromosome 8"/>
</dbReference>
<feature type="compositionally biased region" description="Low complexity" evidence="3">
    <location>
        <begin position="428"/>
        <end position="446"/>
    </location>
</feature>
<evidence type="ECO:0000313" key="7">
    <source>
        <dbReference type="Proteomes" id="UP000756132"/>
    </source>
</evidence>
<dbReference type="PROSITE" id="PS50110">
    <property type="entry name" value="RESPONSE_REGULATORY"/>
    <property type="match status" value="1"/>
</dbReference>
<dbReference type="Gene3D" id="3.40.50.2300">
    <property type="match status" value="1"/>
</dbReference>
<dbReference type="CDD" id="cd17546">
    <property type="entry name" value="REC_hyHK_CKI1_RcsC-like"/>
    <property type="match status" value="1"/>
</dbReference>
<dbReference type="GeneID" id="71991128"/>
<protein>
    <submittedName>
        <fullName evidence="6">Hybrid signal transduction histidine kinase K</fullName>
    </submittedName>
</protein>
<dbReference type="Gene3D" id="3.30.565.10">
    <property type="entry name" value="Histidine kinase-like ATPase, C-terminal domain"/>
    <property type="match status" value="1"/>
</dbReference>
<dbReference type="EMBL" id="CP090170">
    <property type="protein sequence ID" value="UJO21296.1"/>
    <property type="molecule type" value="Genomic_DNA"/>
</dbReference>